<proteinExistence type="inferred from homology"/>
<dbReference type="InterPro" id="IPR032801">
    <property type="entry name" value="PXL2A/B/C"/>
</dbReference>
<keyword evidence="7" id="KW-0521">NADP</keyword>
<evidence type="ECO:0000256" key="8">
    <source>
        <dbReference type="ARBA" id="ARBA00023002"/>
    </source>
</evidence>
<dbReference type="Pfam" id="PF13911">
    <property type="entry name" value="AhpC-TSA_2"/>
    <property type="match status" value="1"/>
</dbReference>
<dbReference type="KEGG" id="bman:114249548"/>
<evidence type="ECO:0000313" key="19">
    <source>
        <dbReference type="Proteomes" id="UP000504629"/>
    </source>
</evidence>
<keyword evidence="8" id="KW-0560">Oxidoreductase</keyword>
<keyword evidence="6" id="KW-0276">Fatty acid metabolism</keyword>
<evidence type="ECO:0000256" key="17">
    <source>
        <dbReference type="ARBA" id="ARBA00048626"/>
    </source>
</evidence>
<dbReference type="Gene3D" id="3.40.30.10">
    <property type="entry name" value="Glutaredoxin"/>
    <property type="match status" value="1"/>
</dbReference>
<dbReference type="OrthoDB" id="40334at2759"/>
<dbReference type="PANTHER" id="PTHR28630">
    <property type="match status" value="1"/>
</dbReference>
<comment type="subcellular location">
    <subcellularLocation>
        <location evidence="1">Cytoplasm</location>
        <location evidence="1">Cytosol</location>
    </subcellularLocation>
</comment>
<evidence type="ECO:0000256" key="3">
    <source>
        <dbReference type="ARBA" id="ARBA00022501"/>
    </source>
</evidence>
<sequence length="206" mass="23313">MSPDINQIGTQKVRNVSSGEVLELKSFWEQQNVAIVFFRRWGCMFCRLWAKELSEIAPILKQHNIKLVGVGVEEAGSKEFSEGKFFDGDLYYVENISTYQQLGFKRFNVLTILTSLLWKQSRDAISKGKAMGLSGDMKGDWVQVGGAALVEKGGNLLRHFVQTGPADHLSNLEILKQFGLENEYKKDAENEKNSKKNEDTTETEKE</sequence>
<comment type="catalytic activity">
    <reaction evidence="17">
        <text>prostamide F2alpha + [thioredoxin]-disulfide = prostamide H2 + [thioredoxin]-dithiol</text>
        <dbReference type="Rhea" id="RHEA:26373"/>
        <dbReference type="Rhea" id="RHEA-COMP:10698"/>
        <dbReference type="Rhea" id="RHEA-COMP:10700"/>
        <dbReference type="ChEBI" id="CHEBI:29950"/>
        <dbReference type="ChEBI" id="CHEBI:50058"/>
        <dbReference type="ChEBI" id="CHEBI:53081"/>
        <dbReference type="ChEBI" id="CHEBI:53082"/>
        <dbReference type="EC" id="1.11.1.20"/>
    </reaction>
</comment>
<keyword evidence="4" id="KW-0444">Lipid biosynthesis</keyword>
<reference evidence="20" key="1">
    <citation type="submission" date="2025-08" db="UniProtKB">
        <authorList>
            <consortium name="RefSeq"/>
        </authorList>
    </citation>
    <scope>IDENTIFICATION</scope>
    <source>
        <tissue evidence="20">Silk gland</tissue>
    </source>
</reference>
<evidence type="ECO:0000256" key="6">
    <source>
        <dbReference type="ARBA" id="ARBA00022832"/>
    </source>
</evidence>
<evidence type="ECO:0000256" key="7">
    <source>
        <dbReference type="ARBA" id="ARBA00022857"/>
    </source>
</evidence>
<dbReference type="Proteomes" id="UP000504629">
    <property type="component" value="Unplaced"/>
</dbReference>
<evidence type="ECO:0000256" key="10">
    <source>
        <dbReference type="ARBA" id="ARBA00023160"/>
    </source>
</evidence>
<evidence type="ECO:0000313" key="20">
    <source>
        <dbReference type="RefSeq" id="XP_028038973.1"/>
    </source>
</evidence>
<comment type="function">
    <text evidence="11">Catalyzes the reduction of prostaglandin-ethanolamide H(2) (prostamide H(2)) to prostamide F(2alpha) with NADPH as proton donor. Also able to reduce prostaglandin H(2) to prostaglandin F(2alpha).</text>
</comment>
<dbReference type="CDD" id="cd02970">
    <property type="entry name" value="PRX_like2"/>
    <property type="match status" value="1"/>
</dbReference>
<keyword evidence="2" id="KW-0963">Cytoplasm</keyword>
<evidence type="ECO:0000256" key="1">
    <source>
        <dbReference type="ARBA" id="ARBA00004514"/>
    </source>
</evidence>
<dbReference type="RefSeq" id="XP_028038973.1">
    <property type="nucleotide sequence ID" value="XM_028183172.1"/>
</dbReference>
<accession>A0A6J2KBD3</accession>
<protein>
    <recommendedName>
        <fullName evidence="14">Prostamide/prostaglandin F synthase</fullName>
        <ecNumber evidence="13">1.11.1.20</ecNumber>
    </recommendedName>
    <alternativeName>
        <fullName evidence="15">Peroxiredoxin-like 2B</fullName>
    </alternativeName>
</protein>
<evidence type="ECO:0000256" key="14">
    <source>
        <dbReference type="ARBA" id="ARBA00040768"/>
    </source>
</evidence>
<organism evidence="19 20">
    <name type="scientific">Bombyx mandarina</name>
    <name type="common">Wild silk moth</name>
    <name type="synonym">Wild silkworm</name>
    <dbReference type="NCBI Taxonomy" id="7092"/>
    <lineage>
        <taxon>Eukaryota</taxon>
        <taxon>Metazoa</taxon>
        <taxon>Ecdysozoa</taxon>
        <taxon>Arthropoda</taxon>
        <taxon>Hexapoda</taxon>
        <taxon>Insecta</taxon>
        <taxon>Pterygota</taxon>
        <taxon>Neoptera</taxon>
        <taxon>Endopterygota</taxon>
        <taxon>Lepidoptera</taxon>
        <taxon>Glossata</taxon>
        <taxon>Ditrysia</taxon>
        <taxon>Bombycoidea</taxon>
        <taxon>Bombycidae</taxon>
        <taxon>Bombycinae</taxon>
        <taxon>Bombyx</taxon>
    </lineage>
</organism>
<dbReference type="GO" id="GO:0001516">
    <property type="term" value="P:prostaglandin biosynthetic process"/>
    <property type="evidence" value="ECO:0007669"/>
    <property type="project" value="UniProtKB-KW"/>
</dbReference>
<comment type="catalytic activity">
    <reaction evidence="16">
        <text>prostaglandin H2 + [thioredoxin]-dithiol = prostaglandin F2alpha + [thioredoxin]-disulfide</text>
        <dbReference type="Rhea" id="RHEA:28214"/>
        <dbReference type="Rhea" id="RHEA-COMP:10698"/>
        <dbReference type="Rhea" id="RHEA-COMP:10700"/>
        <dbReference type="ChEBI" id="CHEBI:29950"/>
        <dbReference type="ChEBI" id="CHEBI:50058"/>
        <dbReference type="ChEBI" id="CHEBI:57404"/>
        <dbReference type="ChEBI" id="CHEBI:57405"/>
        <dbReference type="EC" id="1.11.1.20"/>
    </reaction>
</comment>
<dbReference type="InterPro" id="IPR036249">
    <property type="entry name" value="Thioredoxin-like_sf"/>
</dbReference>
<dbReference type="GO" id="GO:0005829">
    <property type="term" value="C:cytosol"/>
    <property type="evidence" value="ECO:0007669"/>
    <property type="project" value="UniProtKB-SubCell"/>
</dbReference>
<evidence type="ECO:0000256" key="16">
    <source>
        <dbReference type="ARBA" id="ARBA00047917"/>
    </source>
</evidence>
<feature type="region of interest" description="Disordered" evidence="18">
    <location>
        <begin position="185"/>
        <end position="206"/>
    </location>
</feature>
<keyword evidence="10" id="KW-0275">Fatty acid biosynthesis</keyword>
<evidence type="ECO:0000256" key="4">
    <source>
        <dbReference type="ARBA" id="ARBA00022516"/>
    </source>
</evidence>
<evidence type="ECO:0000256" key="2">
    <source>
        <dbReference type="ARBA" id="ARBA00022490"/>
    </source>
</evidence>
<dbReference type="PANTHER" id="PTHR28630:SF29">
    <property type="entry name" value="PROSTAMIDE_PROSTAGLANDIN F SYNTHASE"/>
    <property type="match status" value="1"/>
</dbReference>
<dbReference type="EC" id="1.11.1.20" evidence="13"/>
<evidence type="ECO:0000256" key="11">
    <source>
        <dbReference type="ARBA" id="ARBA00037117"/>
    </source>
</evidence>
<evidence type="ECO:0000256" key="15">
    <source>
        <dbReference type="ARBA" id="ARBA00041838"/>
    </source>
</evidence>
<keyword evidence="3" id="KW-0644">Prostaglandin metabolism</keyword>
<evidence type="ECO:0000256" key="13">
    <source>
        <dbReference type="ARBA" id="ARBA00039126"/>
    </source>
</evidence>
<keyword evidence="19" id="KW-1185">Reference proteome</keyword>
<dbReference type="SUPFAM" id="SSF52833">
    <property type="entry name" value="Thioredoxin-like"/>
    <property type="match status" value="1"/>
</dbReference>
<gene>
    <name evidence="20" type="primary">LOC114249548</name>
</gene>
<keyword evidence="9" id="KW-0443">Lipid metabolism</keyword>
<name>A0A6J2KBD3_BOMMA</name>
<evidence type="ECO:0000256" key="5">
    <source>
        <dbReference type="ARBA" id="ARBA00022585"/>
    </source>
</evidence>
<dbReference type="GO" id="GO:0047017">
    <property type="term" value="F:prostaglandin F synthase activity"/>
    <property type="evidence" value="ECO:0007669"/>
    <property type="project" value="TreeGrafter"/>
</dbReference>
<dbReference type="FunFam" id="3.40.30.10:FF:000243">
    <property type="entry name" value="Prostamide/prostaglandin F synthase"/>
    <property type="match status" value="1"/>
</dbReference>
<dbReference type="AlphaFoldDB" id="A0A6J2KBD3"/>
<comment type="similarity">
    <text evidence="12">Belongs to the peroxiredoxin-like PRXL2 family. Prostamide/prostaglandin F synthase subfamily.</text>
</comment>
<evidence type="ECO:0000256" key="9">
    <source>
        <dbReference type="ARBA" id="ARBA00023098"/>
    </source>
</evidence>
<dbReference type="GeneID" id="114249548"/>
<evidence type="ECO:0000256" key="12">
    <source>
        <dbReference type="ARBA" id="ARBA00037965"/>
    </source>
</evidence>
<evidence type="ECO:0000256" key="18">
    <source>
        <dbReference type="SAM" id="MobiDB-lite"/>
    </source>
</evidence>
<keyword evidence="5" id="KW-0643">Prostaglandin biosynthesis</keyword>